<protein>
    <submittedName>
        <fullName evidence="4">Nucleoside-diphosphate-sugar epimerase family protein</fullName>
    </submittedName>
</protein>
<evidence type="ECO:0000313" key="4">
    <source>
        <dbReference type="EMBL" id="KAF6812510.1"/>
    </source>
</evidence>
<dbReference type="Gene3D" id="3.40.50.720">
    <property type="entry name" value="NAD(P)-binding Rossmann-like Domain"/>
    <property type="match status" value="1"/>
</dbReference>
<feature type="domain" description="NmrA-like" evidence="3">
    <location>
        <begin position="7"/>
        <end position="258"/>
    </location>
</feature>
<accession>A0A8H6MY47</accession>
<dbReference type="Proteomes" id="UP000654918">
    <property type="component" value="Unassembled WGS sequence"/>
</dbReference>
<dbReference type="PANTHER" id="PTHR42748">
    <property type="entry name" value="NITROGEN METABOLITE REPRESSION PROTEIN NMRA FAMILY MEMBER"/>
    <property type="match status" value="1"/>
</dbReference>
<dbReference type="InterPro" id="IPR008030">
    <property type="entry name" value="NmrA-like"/>
</dbReference>
<comment type="similarity">
    <text evidence="1">Belongs to the NmrA-type oxidoreductase family.</text>
</comment>
<name>A0A8H6MY47_9PEZI</name>
<dbReference type="SUPFAM" id="SSF51735">
    <property type="entry name" value="NAD(P)-binding Rossmann-fold domains"/>
    <property type="match status" value="1"/>
</dbReference>
<evidence type="ECO:0000259" key="3">
    <source>
        <dbReference type="Pfam" id="PF05368"/>
    </source>
</evidence>
<dbReference type="GO" id="GO:0005634">
    <property type="term" value="C:nucleus"/>
    <property type="evidence" value="ECO:0007669"/>
    <property type="project" value="TreeGrafter"/>
</dbReference>
<sequence length="314" mass="34236">MSTTTPQKKAILVTGATGKQGGAVTTALLEAGAEQTHTILAVTRNPASLSAKSLEARGVKIVQGDLNDVPAIFATAKGVLGGPESEIWGVFSVQTAIGQGASAASEERQGKALIDASLAGDVKHFVYSSIDRGGDASYDAYIERVQHFKSKYNIEHHLVDSTRGSAMSWTILRPVAFMDNITPGMGAKVTATSWRIAVREKPLQLVAVSDVGRAAARAFLESERYRGREVPLAGDEITLEEANAVFEVKTGGKIPETFQFFVRFLHWVIGDFGAMYRWFYTDGFKVDVEASKREFPGLLRFGEWVERESRFVKK</sequence>
<keyword evidence="2" id="KW-0521">NADP</keyword>
<comment type="caution">
    <text evidence="4">The sequence shown here is derived from an EMBL/GenBank/DDBJ whole genome shotgun (WGS) entry which is preliminary data.</text>
</comment>
<dbReference type="CDD" id="cd05251">
    <property type="entry name" value="NmrA_like_SDR_a"/>
    <property type="match status" value="1"/>
</dbReference>
<evidence type="ECO:0000313" key="5">
    <source>
        <dbReference type="Proteomes" id="UP000654918"/>
    </source>
</evidence>
<organism evidence="4 5">
    <name type="scientific">Colletotrichum plurivorum</name>
    <dbReference type="NCBI Taxonomy" id="2175906"/>
    <lineage>
        <taxon>Eukaryota</taxon>
        <taxon>Fungi</taxon>
        <taxon>Dikarya</taxon>
        <taxon>Ascomycota</taxon>
        <taxon>Pezizomycotina</taxon>
        <taxon>Sordariomycetes</taxon>
        <taxon>Hypocreomycetidae</taxon>
        <taxon>Glomerellales</taxon>
        <taxon>Glomerellaceae</taxon>
        <taxon>Colletotrichum</taxon>
        <taxon>Colletotrichum orchidearum species complex</taxon>
    </lineage>
</organism>
<dbReference type="AlphaFoldDB" id="A0A8H6MY47"/>
<dbReference type="Pfam" id="PF05368">
    <property type="entry name" value="NmrA"/>
    <property type="match status" value="1"/>
</dbReference>
<dbReference type="PANTHER" id="PTHR42748:SF7">
    <property type="entry name" value="NMRA LIKE REDOX SENSOR 1-RELATED"/>
    <property type="match status" value="1"/>
</dbReference>
<dbReference type="EMBL" id="WIGO01000431">
    <property type="protein sequence ID" value="KAF6812510.1"/>
    <property type="molecule type" value="Genomic_DNA"/>
</dbReference>
<reference evidence="4" key="1">
    <citation type="journal article" date="2020" name="Phytopathology">
        <title>Genome Sequence Resources of Colletotrichum truncatum, C. plurivorum, C. musicola, and C. sojae: Four Species Pathogenic to Soybean (Glycine max).</title>
        <authorList>
            <person name="Rogerio F."/>
            <person name="Boufleur T.R."/>
            <person name="Ciampi-Guillardi M."/>
            <person name="Sukno S.A."/>
            <person name="Thon M.R."/>
            <person name="Massola Junior N.S."/>
            <person name="Baroncelli R."/>
        </authorList>
    </citation>
    <scope>NUCLEOTIDE SEQUENCE</scope>
    <source>
        <strain evidence="4">LFN00145</strain>
    </source>
</reference>
<dbReference type="InterPro" id="IPR051164">
    <property type="entry name" value="NmrA-like_oxidored"/>
</dbReference>
<dbReference type="InterPro" id="IPR036291">
    <property type="entry name" value="NAD(P)-bd_dom_sf"/>
</dbReference>
<dbReference type="Gene3D" id="3.90.25.10">
    <property type="entry name" value="UDP-galactose 4-epimerase, domain 1"/>
    <property type="match status" value="1"/>
</dbReference>
<proteinExistence type="inferred from homology"/>
<evidence type="ECO:0000256" key="1">
    <source>
        <dbReference type="ARBA" id="ARBA00006328"/>
    </source>
</evidence>
<keyword evidence="5" id="KW-1185">Reference proteome</keyword>
<evidence type="ECO:0000256" key="2">
    <source>
        <dbReference type="ARBA" id="ARBA00022857"/>
    </source>
</evidence>
<gene>
    <name evidence="4" type="ORF">CPLU01_14867</name>
</gene>